<protein>
    <submittedName>
        <fullName evidence="2">Uncharacterized protein</fullName>
    </submittedName>
</protein>
<dbReference type="Proteomes" id="UP000460718">
    <property type="component" value="Unassembled WGS sequence"/>
</dbReference>
<gene>
    <name evidence="2" type="ORF">PF011_g18473</name>
</gene>
<feature type="region of interest" description="Disordered" evidence="1">
    <location>
        <begin position="1"/>
        <end position="64"/>
    </location>
</feature>
<feature type="compositionally biased region" description="Basic and acidic residues" evidence="1">
    <location>
        <begin position="258"/>
        <end position="284"/>
    </location>
</feature>
<feature type="compositionally biased region" description="Polar residues" evidence="1">
    <location>
        <begin position="521"/>
        <end position="530"/>
    </location>
</feature>
<comment type="caution">
    <text evidence="2">The sequence shown here is derived from an EMBL/GenBank/DDBJ whole genome shotgun (WGS) entry which is preliminary data.</text>
</comment>
<feature type="region of interest" description="Disordered" evidence="1">
    <location>
        <begin position="230"/>
        <end position="290"/>
    </location>
</feature>
<feature type="region of interest" description="Disordered" evidence="1">
    <location>
        <begin position="386"/>
        <end position="406"/>
    </location>
</feature>
<organism evidence="2 3">
    <name type="scientific">Phytophthora fragariae</name>
    <dbReference type="NCBI Taxonomy" id="53985"/>
    <lineage>
        <taxon>Eukaryota</taxon>
        <taxon>Sar</taxon>
        <taxon>Stramenopiles</taxon>
        <taxon>Oomycota</taxon>
        <taxon>Peronosporomycetes</taxon>
        <taxon>Peronosporales</taxon>
        <taxon>Peronosporaceae</taxon>
        <taxon>Phytophthora</taxon>
    </lineage>
</organism>
<feature type="compositionally biased region" description="Low complexity" evidence="1">
    <location>
        <begin position="495"/>
        <end position="520"/>
    </location>
</feature>
<reference evidence="2 3" key="1">
    <citation type="submission" date="2018-09" db="EMBL/GenBank/DDBJ databases">
        <title>Genomic investigation of the strawberry pathogen Phytophthora fragariae indicates pathogenicity is determined by transcriptional variation in three key races.</title>
        <authorList>
            <person name="Adams T.M."/>
            <person name="Armitage A.D."/>
            <person name="Sobczyk M.K."/>
            <person name="Bates H.J."/>
            <person name="Dunwell J.M."/>
            <person name="Nellist C.F."/>
            <person name="Harrison R.J."/>
        </authorList>
    </citation>
    <scope>NUCLEOTIDE SEQUENCE [LARGE SCALE GENOMIC DNA]</scope>
    <source>
        <strain evidence="2 3">SCRP245</strain>
    </source>
</reference>
<feature type="region of interest" description="Disordered" evidence="1">
    <location>
        <begin position="542"/>
        <end position="580"/>
    </location>
</feature>
<dbReference type="EMBL" id="QXFW01001480">
    <property type="protein sequence ID" value="KAE8990143.1"/>
    <property type="molecule type" value="Genomic_DNA"/>
</dbReference>
<sequence>MDSSEVALRRSKREHQLSAKAAASAASSSLSAAPSASRRSQRRRVTHSSSPASAPASTRNFSPVRVTLTSPASSRDVVPIVVDAVGPNGQRRRLRAAAHTGTTSSVTHGVQSGTGVRDGKVLGRYSSHDCALLCEVIMAQLKRQTLAPTVLEERKSPAFIRWEPVAKKMETSHKLRMTPRECQLLWKFLAYGQVPAVLGAEQEEHELLPDSDEEDFHKLPKQINAELAAKAAEGTKSHKCEGTTESKEDVQVTATGEVRGEQVVEGENTQKDKADSSAAEKDAPEADEQVMKSSVRLYPTYSLPTGAPDAWYRPFGPKDALPLTFVASRFLRRKTNPPPTQSVFSQAAAAAPVSSAAGAADLKRKQPMSAVSAVVAKKPKVGTPLVSTPPRVFTPSSTPPPAAQRDRSELEFFELRLRQEQAKTTPGSKFELSAADIQRRFGEASPEVRRQCQVLAAQDVERFNREVVRVRIWQKAMGANNTKLLSALAPAPSAAAKSAPTKPATTASARTAAASSSLTKNPATAKSSGPTAALLAHAAAVAATAAKAKSTEPTNTTASASEVVQSQKGGGSATTKPETK</sequence>
<accession>A0A6A3JF07</accession>
<feature type="compositionally biased region" description="Basic and acidic residues" evidence="1">
    <location>
        <begin position="233"/>
        <end position="250"/>
    </location>
</feature>
<feature type="compositionally biased region" description="Low complexity" evidence="1">
    <location>
        <begin position="18"/>
        <end position="38"/>
    </location>
</feature>
<dbReference type="AlphaFoldDB" id="A0A6A3JF07"/>
<feature type="region of interest" description="Disordered" evidence="1">
    <location>
        <begin position="495"/>
        <end position="530"/>
    </location>
</feature>
<evidence type="ECO:0000313" key="3">
    <source>
        <dbReference type="Proteomes" id="UP000460718"/>
    </source>
</evidence>
<evidence type="ECO:0000313" key="2">
    <source>
        <dbReference type="EMBL" id="KAE8990143.1"/>
    </source>
</evidence>
<evidence type="ECO:0000256" key="1">
    <source>
        <dbReference type="SAM" id="MobiDB-lite"/>
    </source>
</evidence>
<feature type="compositionally biased region" description="Polar residues" evidence="1">
    <location>
        <begin position="551"/>
        <end position="580"/>
    </location>
</feature>
<feature type="compositionally biased region" description="Low complexity" evidence="1">
    <location>
        <begin position="47"/>
        <end position="57"/>
    </location>
</feature>
<name>A0A6A3JF07_9STRA</name>
<proteinExistence type="predicted"/>